<dbReference type="STRING" id="362418.IW19_16080"/>
<feature type="transmembrane region" description="Helical" evidence="1">
    <location>
        <begin position="367"/>
        <end position="386"/>
    </location>
</feature>
<keyword evidence="1" id="KW-1133">Transmembrane helix</keyword>
<evidence type="ECO:0000313" key="2">
    <source>
        <dbReference type="EMBL" id="KFF06937.1"/>
    </source>
</evidence>
<name>A0A085ZR73_9FLAO</name>
<feature type="transmembrane region" description="Helical" evidence="1">
    <location>
        <begin position="309"/>
        <end position="330"/>
    </location>
</feature>
<feature type="transmembrane region" description="Helical" evidence="1">
    <location>
        <begin position="398"/>
        <end position="420"/>
    </location>
</feature>
<dbReference type="eggNOG" id="ENOG5033XAG">
    <property type="taxonomic scope" value="Bacteria"/>
</dbReference>
<evidence type="ECO:0000313" key="3">
    <source>
        <dbReference type="Proteomes" id="UP000028715"/>
    </source>
</evidence>
<organism evidence="2 3">
    <name type="scientific">Flavobacterium reichenbachii</name>
    <dbReference type="NCBI Taxonomy" id="362418"/>
    <lineage>
        <taxon>Bacteria</taxon>
        <taxon>Pseudomonadati</taxon>
        <taxon>Bacteroidota</taxon>
        <taxon>Flavobacteriia</taxon>
        <taxon>Flavobacteriales</taxon>
        <taxon>Flavobacteriaceae</taxon>
        <taxon>Flavobacterium</taxon>
    </lineage>
</organism>
<feature type="transmembrane region" description="Helical" evidence="1">
    <location>
        <begin position="283"/>
        <end position="303"/>
    </location>
</feature>
<proteinExistence type="predicted"/>
<dbReference type="EMBL" id="JPRL01000001">
    <property type="protein sequence ID" value="KFF06937.1"/>
    <property type="molecule type" value="Genomic_DNA"/>
</dbReference>
<feature type="transmembrane region" description="Helical" evidence="1">
    <location>
        <begin position="213"/>
        <end position="236"/>
    </location>
</feature>
<feature type="transmembrane region" description="Helical" evidence="1">
    <location>
        <begin position="242"/>
        <end position="262"/>
    </location>
</feature>
<gene>
    <name evidence="2" type="ORF">IW19_16080</name>
</gene>
<keyword evidence="1" id="KW-0812">Transmembrane</keyword>
<feature type="transmembrane region" description="Helical" evidence="1">
    <location>
        <begin position="342"/>
        <end position="361"/>
    </location>
</feature>
<feature type="transmembrane region" description="Helical" evidence="1">
    <location>
        <begin position="141"/>
        <end position="164"/>
    </location>
</feature>
<accession>A0A085ZR73</accession>
<evidence type="ECO:0000256" key="1">
    <source>
        <dbReference type="SAM" id="Phobius"/>
    </source>
</evidence>
<protein>
    <submittedName>
        <fullName evidence="2">Uncharacterized protein</fullName>
    </submittedName>
</protein>
<sequence length="427" mass="49585">MLLFCISIYAKENHAEKDTTVASEIVRLNDAQKKILYEFSVLQQNSSDASHYWLKHKNQFPAFNDRLRDKLANEVFINSNVLYKPAKNSSVQLWMQAQSFTNWMLYAAAFIAICAVIGLLRNYWNLLIDILIRQFAPLFRLLFSAILLTYELLLIGIACIAFGYLIEDMFMRTIVIHIGLFLLWSQSTAIFTKKYLVHKYIFEINNNFWKNDKWLTVKTICFPAIIVSIALLYVLYKVPNDTFYNYEIVVSVLATICAMPFWRTLEKYISPLLIPFKDERIERAVYSLAACTVLALLILGLLIGLLNPIFLYIITALIILLIISFLILSLKINLRNRYQNYYYQQLITTAFLAATLFYGFQTKSGEIIWVSLVGISVFAVIKYWEIPTFFNSWKKRNTWTWGFLGMAVLLWLLAKGILYVSQVLYAG</sequence>
<feature type="transmembrane region" description="Helical" evidence="1">
    <location>
        <begin position="103"/>
        <end position="120"/>
    </location>
</feature>
<dbReference type="AlphaFoldDB" id="A0A085ZR73"/>
<feature type="transmembrane region" description="Helical" evidence="1">
    <location>
        <begin position="170"/>
        <end position="192"/>
    </location>
</feature>
<dbReference type="Proteomes" id="UP000028715">
    <property type="component" value="Unassembled WGS sequence"/>
</dbReference>
<keyword evidence="3" id="KW-1185">Reference proteome</keyword>
<reference evidence="2 3" key="1">
    <citation type="submission" date="2014-07" db="EMBL/GenBank/DDBJ databases">
        <title>Genome of Flavobacterium reichenbachii LMG 25512.</title>
        <authorList>
            <person name="Stropko S.J."/>
            <person name="Pipes S.E."/>
            <person name="Newman J.D."/>
        </authorList>
    </citation>
    <scope>NUCLEOTIDE SEQUENCE [LARGE SCALE GENOMIC DNA]</scope>
    <source>
        <strain evidence="2 3">LMG 25512</strain>
    </source>
</reference>
<keyword evidence="1" id="KW-0472">Membrane</keyword>
<comment type="caution">
    <text evidence="2">The sequence shown here is derived from an EMBL/GenBank/DDBJ whole genome shotgun (WGS) entry which is preliminary data.</text>
</comment>